<dbReference type="PANTHER" id="PTHR24104:SF25">
    <property type="entry name" value="PROTEIN LIN-41"/>
    <property type="match status" value="1"/>
</dbReference>
<dbReference type="InterPro" id="IPR000315">
    <property type="entry name" value="Znf_B-box"/>
</dbReference>
<dbReference type="Gene3D" id="1.10.533.10">
    <property type="entry name" value="Death Domain, Fas"/>
    <property type="match status" value="1"/>
</dbReference>
<dbReference type="SUPFAM" id="SSF47986">
    <property type="entry name" value="DEATH domain"/>
    <property type="match status" value="1"/>
</dbReference>
<evidence type="ECO:0000313" key="6">
    <source>
        <dbReference type="Proteomes" id="UP000694845"/>
    </source>
</evidence>
<dbReference type="AlphaFoldDB" id="A0A8B7Y1E3"/>
<keyword evidence="1" id="KW-0677">Repeat</keyword>
<evidence type="ECO:0000256" key="2">
    <source>
        <dbReference type="PROSITE-ProRule" id="PRU00024"/>
    </source>
</evidence>
<feature type="repeat" description="NHL" evidence="3">
    <location>
        <begin position="301"/>
        <end position="343"/>
    </location>
</feature>
<dbReference type="RefSeq" id="XP_022086119.1">
    <property type="nucleotide sequence ID" value="XM_022230427.1"/>
</dbReference>
<dbReference type="GeneID" id="110976818"/>
<dbReference type="RefSeq" id="XP_022086118.1">
    <property type="nucleotide sequence ID" value="XM_022230426.1"/>
</dbReference>
<dbReference type="KEGG" id="aplc:110976818"/>
<reference evidence="7 8" key="1">
    <citation type="submission" date="2025-04" db="UniProtKB">
        <authorList>
            <consortium name="RefSeq"/>
        </authorList>
    </citation>
    <scope>IDENTIFICATION</scope>
</reference>
<dbReference type="SUPFAM" id="SSF57845">
    <property type="entry name" value="B-box zinc-binding domain"/>
    <property type="match status" value="1"/>
</dbReference>
<dbReference type="InterPro" id="IPR050952">
    <property type="entry name" value="TRIM-NHL_E3_ligases"/>
</dbReference>
<keyword evidence="2" id="KW-0862">Zinc</keyword>
<evidence type="ECO:0000313" key="9">
    <source>
        <dbReference type="RefSeq" id="XP_022086120.1"/>
    </source>
</evidence>
<dbReference type="GO" id="GO:0007165">
    <property type="term" value="P:signal transduction"/>
    <property type="evidence" value="ECO:0007669"/>
    <property type="project" value="InterPro"/>
</dbReference>
<dbReference type="SMART" id="SM00005">
    <property type="entry name" value="DEATH"/>
    <property type="match status" value="1"/>
</dbReference>
<dbReference type="PROSITE" id="PS51125">
    <property type="entry name" value="NHL"/>
    <property type="match status" value="1"/>
</dbReference>
<dbReference type="InterPro" id="IPR000488">
    <property type="entry name" value="Death_dom"/>
</dbReference>
<protein>
    <submittedName>
        <fullName evidence="7 8">E3 ubiquitin-protein ligase TRIM71-like</fullName>
    </submittedName>
</protein>
<organism evidence="6 9">
    <name type="scientific">Acanthaster planci</name>
    <name type="common">Crown-of-thorns starfish</name>
    <dbReference type="NCBI Taxonomy" id="133434"/>
    <lineage>
        <taxon>Eukaryota</taxon>
        <taxon>Metazoa</taxon>
        <taxon>Echinodermata</taxon>
        <taxon>Eleutherozoa</taxon>
        <taxon>Asterozoa</taxon>
        <taxon>Asteroidea</taxon>
        <taxon>Valvatacea</taxon>
        <taxon>Valvatida</taxon>
        <taxon>Acanthasteridae</taxon>
        <taxon>Acanthaster</taxon>
    </lineage>
</organism>
<dbReference type="GO" id="GO:0008270">
    <property type="term" value="F:zinc ion binding"/>
    <property type="evidence" value="ECO:0007669"/>
    <property type="project" value="UniProtKB-KW"/>
</dbReference>
<feature type="domain" description="B box-type" evidence="5">
    <location>
        <begin position="103"/>
        <end position="147"/>
    </location>
</feature>
<evidence type="ECO:0000256" key="1">
    <source>
        <dbReference type="ARBA" id="ARBA00022737"/>
    </source>
</evidence>
<gene>
    <name evidence="7 8 9" type="primary">LOC110976818</name>
</gene>
<dbReference type="Proteomes" id="UP000694845">
    <property type="component" value="Unplaced"/>
</dbReference>
<keyword evidence="2" id="KW-0479">Metal-binding</keyword>
<keyword evidence="6" id="KW-1185">Reference proteome</keyword>
<dbReference type="InterPro" id="IPR001258">
    <property type="entry name" value="NHL_repeat"/>
</dbReference>
<dbReference type="GO" id="GO:0000209">
    <property type="term" value="P:protein polyubiquitination"/>
    <property type="evidence" value="ECO:0007669"/>
    <property type="project" value="TreeGrafter"/>
</dbReference>
<evidence type="ECO:0000256" key="3">
    <source>
        <dbReference type="PROSITE-ProRule" id="PRU00504"/>
    </source>
</evidence>
<evidence type="ECO:0000259" key="4">
    <source>
        <dbReference type="PROSITE" id="PS50017"/>
    </source>
</evidence>
<dbReference type="InterPro" id="IPR011029">
    <property type="entry name" value="DEATH-like_dom_sf"/>
</dbReference>
<dbReference type="Gene3D" id="3.30.160.60">
    <property type="entry name" value="Classic Zinc Finger"/>
    <property type="match status" value="1"/>
</dbReference>
<dbReference type="PROSITE" id="PS50119">
    <property type="entry name" value="ZF_BBOX"/>
    <property type="match status" value="1"/>
</dbReference>
<dbReference type="PANTHER" id="PTHR24104">
    <property type="entry name" value="E3 UBIQUITIN-PROTEIN LIGASE NHLRC1-RELATED"/>
    <property type="match status" value="1"/>
</dbReference>
<dbReference type="RefSeq" id="XP_022086120.1">
    <property type="nucleotide sequence ID" value="XM_022230428.1"/>
</dbReference>
<dbReference type="PROSITE" id="PS50017">
    <property type="entry name" value="DEATH_DOMAIN"/>
    <property type="match status" value="1"/>
</dbReference>
<evidence type="ECO:0000259" key="5">
    <source>
        <dbReference type="PROSITE" id="PS50119"/>
    </source>
</evidence>
<sequence>MAEGGSDVQGQVITDQDLAELAGELGAEWERLGIFLGLNNSEVQKIKADHDHTDNRIYQMLLKWKQQAPTGTNLIGTLCEALQKVRRYDLAESLSYRPPKKREDGIFCPDHEKHLMNFYCQKCKALLCPECRTAEHRGHVVHNNAEVSSRCRTTMRQEIQRCSSGGRDMEEAVEVVDDAEQSFRKELENIIKQVGEEQTRTINEIKKQWKARSGCSRLKKELADLKERLSSVMEHAKMVLENKSDGKFLLDYPAAMSSMEELPTATKVKIDGLSSRPKFLPGKSSGDLGKVVMVDVWELCCTIGKKGSGHREFEGARGIAAAEPDVIAVTDRKNRRVVVFDSQGNRWQSISLIANDVTATRNYLIVLDPLAVKVYRRDDAQLIHEFPTVHPNEVGNTRVNLFGVAVKKTGNIIVGDCERKVLTELTQDGELLHTIPVAIKPYFLATAANDWIAISDKDRKKIHIVDVSDGNVAKKIVTIKPTIDGEQASCRGVCSDSSDIYLAASTEFYDSGHIHRYDMRGQFISCVAQNLYNPYGITFLADGKQLAVADFHSVKIYRKV</sequence>
<accession>A0A8B7Y1E3</accession>
<name>A0A8B7Y1E3_ACAPL</name>
<feature type="domain" description="Death" evidence="4">
    <location>
        <begin position="14"/>
        <end position="98"/>
    </location>
</feature>
<dbReference type="Pfam" id="PF00643">
    <property type="entry name" value="zf-B_box"/>
    <property type="match status" value="1"/>
</dbReference>
<dbReference type="Gene3D" id="2.120.10.30">
    <property type="entry name" value="TolB, C-terminal domain"/>
    <property type="match status" value="1"/>
</dbReference>
<evidence type="ECO:0000313" key="7">
    <source>
        <dbReference type="RefSeq" id="XP_022086118.1"/>
    </source>
</evidence>
<proteinExistence type="predicted"/>
<dbReference type="GO" id="GO:0061630">
    <property type="term" value="F:ubiquitin protein ligase activity"/>
    <property type="evidence" value="ECO:0007669"/>
    <property type="project" value="TreeGrafter"/>
</dbReference>
<keyword evidence="2" id="KW-0863">Zinc-finger</keyword>
<dbReference type="SUPFAM" id="SSF101898">
    <property type="entry name" value="NHL repeat"/>
    <property type="match status" value="1"/>
</dbReference>
<dbReference type="SMART" id="SM00336">
    <property type="entry name" value="BBOX"/>
    <property type="match status" value="1"/>
</dbReference>
<dbReference type="OrthoDB" id="10163324at2759"/>
<evidence type="ECO:0000313" key="8">
    <source>
        <dbReference type="RefSeq" id="XP_022086119.1"/>
    </source>
</evidence>
<dbReference type="InterPro" id="IPR011042">
    <property type="entry name" value="6-blade_b-propeller_TolB-like"/>
</dbReference>
<dbReference type="GO" id="GO:0043161">
    <property type="term" value="P:proteasome-mediated ubiquitin-dependent protein catabolic process"/>
    <property type="evidence" value="ECO:0007669"/>
    <property type="project" value="TreeGrafter"/>
</dbReference>
<dbReference type="Pfam" id="PF00531">
    <property type="entry name" value="Death"/>
    <property type="match status" value="1"/>
</dbReference>